<protein>
    <submittedName>
        <fullName evidence="2 4">Uncharacterized protein</fullName>
    </submittedName>
</protein>
<dbReference type="STRING" id="103827.A0A0N5D8N9"/>
<accession>A0A0N5D8N9</accession>
<feature type="compositionally biased region" description="Basic residues" evidence="1">
    <location>
        <begin position="106"/>
        <end position="118"/>
    </location>
</feature>
<feature type="compositionally biased region" description="Polar residues" evidence="1">
    <location>
        <begin position="7"/>
        <end position="22"/>
    </location>
</feature>
<evidence type="ECO:0000313" key="4">
    <source>
        <dbReference type="WBParaSite" id="TCLT_0000947601-mRNA-1"/>
    </source>
</evidence>
<keyword evidence="3" id="KW-1185">Reference proteome</keyword>
<dbReference type="OrthoDB" id="5841750at2759"/>
<reference evidence="2 3" key="2">
    <citation type="submission" date="2018-11" db="EMBL/GenBank/DDBJ databases">
        <authorList>
            <consortium name="Pathogen Informatics"/>
        </authorList>
    </citation>
    <scope>NUCLEOTIDE SEQUENCE [LARGE SCALE GENOMIC DNA]</scope>
</reference>
<dbReference type="WBParaSite" id="TCLT_0000947601-mRNA-1">
    <property type="protein sequence ID" value="TCLT_0000947601-mRNA-1"/>
    <property type="gene ID" value="TCLT_0000947601"/>
</dbReference>
<dbReference type="OMA" id="ANSMHIR"/>
<evidence type="ECO:0000313" key="2">
    <source>
        <dbReference type="EMBL" id="VDN07097.1"/>
    </source>
</evidence>
<evidence type="ECO:0000313" key="3">
    <source>
        <dbReference type="Proteomes" id="UP000276776"/>
    </source>
</evidence>
<dbReference type="Proteomes" id="UP000276776">
    <property type="component" value="Unassembled WGS sequence"/>
</dbReference>
<organism evidence="4">
    <name type="scientific">Thelazia callipaeda</name>
    <name type="common">Oriental eyeworm</name>
    <name type="synonym">Parasitic nematode</name>
    <dbReference type="NCBI Taxonomy" id="103827"/>
    <lineage>
        <taxon>Eukaryota</taxon>
        <taxon>Metazoa</taxon>
        <taxon>Ecdysozoa</taxon>
        <taxon>Nematoda</taxon>
        <taxon>Chromadorea</taxon>
        <taxon>Rhabditida</taxon>
        <taxon>Spirurina</taxon>
        <taxon>Spiruromorpha</taxon>
        <taxon>Thelazioidea</taxon>
        <taxon>Thelaziidae</taxon>
        <taxon>Thelazia</taxon>
    </lineage>
</organism>
<evidence type="ECO:0000256" key="1">
    <source>
        <dbReference type="SAM" id="MobiDB-lite"/>
    </source>
</evidence>
<dbReference type="AlphaFoldDB" id="A0A0N5D8N9"/>
<feature type="region of interest" description="Disordered" evidence="1">
    <location>
        <begin position="1"/>
        <end position="22"/>
    </location>
</feature>
<dbReference type="EMBL" id="UYYF01004803">
    <property type="protein sequence ID" value="VDN07097.1"/>
    <property type="molecule type" value="Genomic_DNA"/>
</dbReference>
<proteinExistence type="predicted"/>
<feature type="region of interest" description="Disordered" evidence="1">
    <location>
        <begin position="77"/>
        <end position="133"/>
    </location>
</feature>
<gene>
    <name evidence="2" type="ORF">TCLT_LOCUS9465</name>
</gene>
<reference evidence="4" key="1">
    <citation type="submission" date="2017-02" db="UniProtKB">
        <authorList>
            <consortium name="WormBaseParasite"/>
        </authorList>
    </citation>
    <scope>IDENTIFICATION</scope>
</reference>
<name>A0A0N5D8N9_THECL</name>
<sequence>MERELSESPSSKRPRLNQTTPVATTSLISSAIASQQQLNKNVSVLEKEEALDVSKVPEIMDEKSDITVSRKVPPLRISLPRTPSEDGAAISNFIDDGTSATSVGRRNSRNTKNPIRRHQSPDQSSSANACDESVQRVTRSKLKQFGRQLRDPSIISCELSAKKKSSGWRRGSTSTASLMPMASVGLPDEHSTSMVEAIDRAESTFFLICENKLKEIAAEDSSHIEPVAQKEDENTLLALSLMKQNAYEGFRSFRAVIEERWAKDATKETPIPEHPPNYENYMIVRGNYTSASNIETLPFQEKTDNEFLEKLTAKLRTLYLEQQEKRKNMQIYHQVERERLQMQAESEALRMLARKANEGYESFSAMRMIRETNLFNTGFLEVKPKQLPIMEVSEVKEKFSKLANSMHIRQKMEADALFAEQLFTWNAAIQRSEDSTLVSLKNVVPRVPVVPLILNL</sequence>